<dbReference type="PANTHER" id="PTHR36456:SF1">
    <property type="entry name" value="UPF0232 PROTEIN SCO3875"/>
    <property type="match status" value="1"/>
</dbReference>
<keyword evidence="2" id="KW-1185">Reference proteome</keyword>
<reference evidence="1 2" key="1">
    <citation type="submission" date="2020-08" db="EMBL/GenBank/DDBJ databases">
        <title>Genomic Encyclopedia of Type Strains, Phase IV (KMG-IV): sequencing the most valuable type-strain genomes for metagenomic binning, comparative biology and taxonomic classification.</title>
        <authorList>
            <person name="Goeker M."/>
        </authorList>
    </citation>
    <scope>NUCLEOTIDE SEQUENCE [LARGE SCALE GENOMIC DNA]</scope>
    <source>
        <strain evidence="1 2">DSM 28760</strain>
    </source>
</reference>
<comment type="caution">
    <text evidence="1">The sequence shown here is derived from an EMBL/GenBank/DDBJ whole genome shotgun (WGS) entry which is preliminary data.</text>
</comment>
<organism evidence="1 2">
    <name type="scientific">Pseudochelatococcus contaminans</name>
    <dbReference type="NCBI Taxonomy" id="1538103"/>
    <lineage>
        <taxon>Bacteria</taxon>
        <taxon>Pseudomonadati</taxon>
        <taxon>Pseudomonadota</taxon>
        <taxon>Alphaproteobacteria</taxon>
        <taxon>Hyphomicrobiales</taxon>
        <taxon>Chelatococcaceae</taxon>
        <taxon>Pseudochelatococcus</taxon>
    </lineage>
</organism>
<proteinExistence type="predicted"/>
<dbReference type="AlphaFoldDB" id="A0A7W6EEP7"/>
<dbReference type="Proteomes" id="UP000537592">
    <property type="component" value="Unassembled WGS sequence"/>
</dbReference>
<dbReference type="PIRSF" id="PIRSF032064">
    <property type="entry name" value="UCP032064"/>
    <property type="match status" value="1"/>
</dbReference>
<dbReference type="PANTHER" id="PTHR36456">
    <property type="entry name" value="UPF0232 PROTEIN SCO3875"/>
    <property type="match status" value="1"/>
</dbReference>
<evidence type="ECO:0000313" key="2">
    <source>
        <dbReference type="Proteomes" id="UP000537592"/>
    </source>
</evidence>
<dbReference type="EMBL" id="JACICC010000001">
    <property type="protein sequence ID" value="MBB3808296.1"/>
    <property type="molecule type" value="Genomic_DNA"/>
</dbReference>
<dbReference type="InterPro" id="IPR007922">
    <property type="entry name" value="DciA-like"/>
</dbReference>
<dbReference type="Pfam" id="PF05258">
    <property type="entry name" value="DciA"/>
    <property type="match status" value="1"/>
</dbReference>
<dbReference type="RefSeq" id="WP_183750308.1">
    <property type="nucleotide sequence ID" value="NZ_JACICC010000001.1"/>
</dbReference>
<gene>
    <name evidence="1" type="ORF">FHS81_000350</name>
</gene>
<sequence>MNQRSFTVRRSVRPRPLAEFIDRCIEPALAAQGFAASDVIMAWPEIVGERLARHTEPMRIIWPKRANGAAKSVAQNAAQQQMSTLVVRVSSAFAIELQHMAPVVIERVNTHFGWRCVGQLGLRQGPIRRQTRQPLPERKLDPEQERRVADAVGDIAHDPLREALLRLGASIMSTRAS</sequence>
<evidence type="ECO:0008006" key="3">
    <source>
        <dbReference type="Google" id="ProtNLM"/>
    </source>
</evidence>
<evidence type="ECO:0000313" key="1">
    <source>
        <dbReference type="EMBL" id="MBB3808296.1"/>
    </source>
</evidence>
<name>A0A7W6EEP7_9HYPH</name>
<accession>A0A7W6EEP7</accession>
<dbReference type="InterPro" id="IPR010593">
    <property type="entry name" value="DUF1159"/>
</dbReference>
<protein>
    <recommendedName>
        <fullName evidence="3">DUF721 domain-containing protein</fullName>
    </recommendedName>
</protein>